<dbReference type="SUPFAM" id="SSF46689">
    <property type="entry name" value="Homeodomain-like"/>
    <property type="match status" value="1"/>
</dbReference>
<dbReference type="PANTHER" id="PTHR32071">
    <property type="entry name" value="TRANSCRIPTIONAL REGULATORY PROTEIN"/>
    <property type="match status" value="1"/>
</dbReference>
<evidence type="ECO:0000256" key="1">
    <source>
        <dbReference type="ARBA" id="ARBA00022741"/>
    </source>
</evidence>
<keyword evidence="4" id="KW-0238">DNA-binding</keyword>
<dbReference type="AlphaFoldDB" id="A9ICI6"/>
<evidence type="ECO:0000313" key="7">
    <source>
        <dbReference type="EMBL" id="CAP41571.1"/>
    </source>
</evidence>
<keyword evidence="3" id="KW-0805">Transcription regulation</keyword>
<keyword evidence="8" id="KW-1185">Reference proteome</keyword>
<dbReference type="InterPro" id="IPR003593">
    <property type="entry name" value="AAA+_ATPase"/>
</dbReference>
<dbReference type="SUPFAM" id="SSF52540">
    <property type="entry name" value="P-loop containing nucleoside triphosphate hydrolases"/>
    <property type="match status" value="1"/>
</dbReference>
<dbReference type="SUPFAM" id="SSF55785">
    <property type="entry name" value="PYP-like sensor domain (PAS domain)"/>
    <property type="match status" value="1"/>
</dbReference>
<dbReference type="CDD" id="cd00009">
    <property type="entry name" value="AAA"/>
    <property type="match status" value="1"/>
</dbReference>
<dbReference type="Gene3D" id="3.40.50.300">
    <property type="entry name" value="P-loop containing nucleotide triphosphate hydrolases"/>
    <property type="match status" value="1"/>
</dbReference>
<dbReference type="PROSITE" id="PS00688">
    <property type="entry name" value="SIGMA54_INTERACT_3"/>
    <property type="match status" value="1"/>
</dbReference>
<feature type="domain" description="Sigma-54 factor interaction" evidence="6">
    <location>
        <begin position="241"/>
        <end position="471"/>
    </location>
</feature>
<dbReference type="GO" id="GO:0006355">
    <property type="term" value="P:regulation of DNA-templated transcription"/>
    <property type="evidence" value="ECO:0007669"/>
    <property type="project" value="InterPro"/>
</dbReference>
<dbReference type="Pfam" id="PF02954">
    <property type="entry name" value="HTH_8"/>
    <property type="match status" value="1"/>
</dbReference>
<dbReference type="Pfam" id="PF00158">
    <property type="entry name" value="Sigma54_activat"/>
    <property type="match status" value="1"/>
</dbReference>
<dbReference type="EMBL" id="AM902716">
    <property type="protein sequence ID" value="CAP41571.1"/>
    <property type="molecule type" value="Genomic_DNA"/>
</dbReference>
<dbReference type="InterPro" id="IPR002197">
    <property type="entry name" value="HTH_Fis"/>
</dbReference>
<dbReference type="InterPro" id="IPR025944">
    <property type="entry name" value="Sigma_54_int_dom_CS"/>
</dbReference>
<dbReference type="Gene3D" id="3.30.450.20">
    <property type="entry name" value="PAS domain"/>
    <property type="match status" value="1"/>
</dbReference>
<proteinExistence type="predicted"/>
<dbReference type="InterPro" id="IPR058031">
    <property type="entry name" value="AAA_lid_NorR"/>
</dbReference>
<protein>
    <submittedName>
        <fullName evidence="7">Transcriptional regulator</fullName>
    </submittedName>
</protein>
<dbReference type="Gene3D" id="1.10.8.60">
    <property type="match status" value="1"/>
</dbReference>
<organism evidence="7 8">
    <name type="scientific">Bordetella petrii (strain ATCC BAA-461 / DSM 12804 / CCUG 43448 / CIP 107267 / Se-1111R)</name>
    <dbReference type="NCBI Taxonomy" id="340100"/>
    <lineage>
        <taxon>Bacteria</taxon>
        <taxon>Pseudomonadati</taxon>
        <taxon>Pseudomonadota</taxon>
        <taxon>Betaproteobacteria</taxon>
        <taxon>Burkholderiales</taxon>
        <taxon>Alcaligenaceae</taxon>
        <taxon>Bordetella</taxon>
    </lineage>
</organism>
<evidence type="ECO:0000256" key="3">
    <source>
        <dbReference type="ARBA" id="ARBA00023015"/>
    </source>
</evidence>
<dbReference type="PANTHER" id="PTHR32071:SF117">
    <property type="entry name" value="PTS-DEPENDENT DIHYDROXYACETONE KINASE OPERON REGULATORY PROTEIN-RELATED"/>
    <property type="match status" value="1"/>
</dbReference>
<dbReference type="PRINTS" id="PR01590">
    <property type="entry name" value="HTHFIS"/>
</dbReference>
<evidence type="ECO:0000313" key="8">
    <source>
        <dbReference type="Proteomes" id="UP000001225"/>
    </source>
</evidence>
<dbReference type="InterPro" id="IPR035965">
    <property type="entry name" value="PAS-like_dom_sf"/>
</dbReference>
<keyword evidence="5" id="KW-0804">Transcription</keyword>
<dbReference type="eggNOG" id="COG3829">
    <property type="taxonomic scope" value="Bacteria"/>
</dbReference>
<gene>
    <name evidence="7" type="ordered locus">Bpet1237</name>
</gene>
<accession>A9ICI6</accession>
<reference evidence="7 8" key="1">
    <citation type="journal article" date="2008" name="BMC Genomics">
        <title>The missing link: Bordetella petrii is endowed with both the metabolic versatility of environmental bacteria and virulence traits of pathogenic Bordetellae.</title>
        <authorList>
            <person name="Gross R."/>
            <person name="Guzman C.A."/>
            <person name="Sebaihia M."/>
            <person name="Martins Dos Santos V.A."/>
            <person name="Pieper D.H."/>
            <person name="Koebnik R."/>
            <person name="Lechner M."/>
            <person name="Bartels D."/>
            <person name="Buhrmester J."/>
            <person name="Choudhuri J.V."/>
            <person name="Ebensen T."/>
            <person name="Gaigalat L."/>
            <person name="Herrmann S."/>
            <person name="Khachane A.N."/>
            <person name="Larisch C."/>
            <person name="Link S."/>
            <person name="Linke B."/>
            <person name="Meyer F."/>
            <person name="Mormann S."/>
            <person name="Nakunst D."/>
            <person name="Rueckert C."/>
            <person name="Schneiker-Bekel S."/>
            <person name="Schulze K."/>
            <person name="Vorhoelter F.J."/>
            <person name="Yevsa T."/>
            <person name="Engle J.T."/>
            <person name="Goldman W.E."/>
            <person name="Puehler A."/>
            <person name="Goebel U.B."/>
            <person name="Goesmann A."/>
            <person name="Bloecker H."/>
            <person name="Kaiser O."/>
            <person name="Martinez-Arias R."/>
        </authorList>
    </citation>
    <scope>NUCLEOTIDE SEQUENCE [LARGE SCALE GENOMIC DNA]</scope>
    <source>
        <strain evidence="8">ATCC BAA-461 / DSM 12804 / CCUG 43448 / CIP 107267 / Se-1111R</strain>
    </source>
</reference>
<dbReference type="Proteomes" id="UP000001225">
    <property type="component" value="Chromosome"/>
</dbReference>
<dbReference type="SMART" id="SM00382">
    <property type="entry name" value="AAA"/>
    <property type="match status" value="1"/>
</dbReference>
<dbReference type="FunFam" id="3.40.50.300:FF:000006">
    <property type="entry name" value="DNA-binding transcriptional regulator NtrC"/>
    <property type="match status" value="1"/>
</dbReference>
<name>A9ICI6_BORPD</name>
<dbReference type="InterPro" id="IPR025662">
    <property type="entry name" value="Sigma_54_int_dom_ATP-bd_1"/>
</dbReference>
<dbReference type="InterPro" id="IPR002078">
    <property type="entry name" value="Sigma_54_int"/>
</dbReference>
<dbReference type="GO" id="GO:0005524">
    <property type="term" value="F:ATP binding"/>
    <property type="evidence" value="ECO:0007669"/>
    <property type="project" value="UniProtKB-KW"/>
</dbReference>
<dbReference type="STRING" id="94624.Bpet1237"/>
<evidence type="ECO:0000256" key="5">
    <source>
        <dbReference type="ARBA" id="ARBA00023163"/>
    </source>
</evidence>
<dbReference type="PROSITE" id="PS50045">
    <property type="entry name" value="SIGMA54_INTERACT_4"/>
    <property type="match status" value="1"/>
</dbReference>
<dbReference type="Pfam" id="PF25601">
    <property type="entry name" value="AAA_lid_14"/>
    <property type="match status" value="1"/>
</dbReference>
<dbReference type="PROSITE" id="PS00675">
    <property type="entry name" value="SIGMA54_INTERACT_1"/>
    <property type="match status" value="1"/>
</dbReference>
<keyword evidence="1" id="KW-0547">Nucleotide-binding</keyword>
<dbReference type="Gene3D" id="1.10.10.60">
    <property type="entry name" value="Homeodomain-like"/>
    <property type="match status" value="1"/>
</dbReference>
<sequence length="569" mass="63077">MYMTKGRQAQDTRSGVLVIDSEGTIVFASGTGLDTHIQGKLRALWEKRATRPLSAMFTLEDTSEPMTVVSFASAGTACFVLHRHDSGDPLYEFVSSVDFSADILRHFVTNPYEAITVVDDQARIRYMSPIHEKFFGVERGQATGAEVTTVIENSRLAAVLRTGKTEIGQIQKMRGTSRVVSRTPIVNPEGRIVGAIGQVMFKSPAAVQAMGDEIKRLQQEISFYQRSLPRLSGNMQGMEFIVGESDAIRKLKERIKKIARLDVSVLLVGESGVGKDLVAHAIHQLSPRAARDMVLVNAAAIPGNLVEAELFGYEGGAFTGAEKRGRTGKFEQADQTTLFLDEIGDMPLDIQVKVLRTLQDGTFQRVGSAAQRHSDFRLISATNRDFQRMLATGDFRLDLFYRISAVTIRVPPLRERLEDVPLLAHTFLERFMQRHNVQGKHFGPGVMAYLQSLPWPGNVRQLQHTVERAAIFSEQDEISCEDCEVPLEVDSGPGIQGITGTLREMNMPDDSLSPGKLPSVHQAKSRIELGMIREALQRFEGNKKKAAEYLGISRSHLYKILSETDSSTL</sequence>
<dbReference type="KEGG" id="bpt:Bpet1237"/>
<keyword evidence="2" id="KW-0067">ATP-binding</keyword>
<evidence type="ECO:0000259" key="6">
    <source>
        <dbReference type="PROSITE" id="PS50045"/>
    </source>
</evidence>
<dbReference type="InterPro" id="IPR027417">
    <property type="entry name" value="P-loop_NTPase"/>
</dbReference>
<evidence type="ECO:0000256" key="4">
    <source>
        <dbReference type="ARBA" id="ARBA00023125"/>
    </source>
</evidence>
<evidence type="ECO:0000256" key="2">
    <source>
        <dbReference type="ARBA" id="ARBA00022840"/>
    </source>
</evidence>
<dbReference type="GO" id="GO:0043565">
    <property type="term" value="F:sequence-specific DNA binding"/>
    <property type="evidence" value="ECO:0007669"/>
    <property type="project" value="InterPro"/>
</dbReference>
<dbReference type="InterPro" id="IPR009057">
    <property type="entry name" value="Homeodomain-like_sf"/>
</dbReference>